<evidence type="ECO:0000313" key="8">
    <source>
        <dbReference type="EMBL" id="ESK52931.1"/>
    </source>
</evidence>
<dbReference type="PROSITE" id="PS50045">
    <property type="entry name" value="SIGMA54_INTERACT_4"/>
    <property type="match status" value="1"/>
</dbReference>
<evidence type="ECO:0000256" key="6">
    <source>
        <dbReference type="SAM" id="MobiDB-lite"/>
    </source>
</evidence>
<dbReference type="SUPFAM" id="SSF52540">
    <property type="entry name" value="P-loop containing nucleoside triphosphate hydrolases"/>
    <property type="match status" value="1"/>
</dbReference>
<dbReference type="SMART" id="SM00382">
    <property type="entry name" value="AAA"/>
    <property type="match status" value="1"/>
</dbReference>
<feature type="region of interest" description="Disordered" evidence="6">
    <location>
        <begin position="346"/>
        <end position="365"/>
    </location>
</feature>
<dbReference type="CDD" id="cd00009">
    <property type="entry name" value="AAA"/>
    <property type="match status" value="1"/>
</dbReference>
<dbReference type="SUPFAM" id="SSF46689">
    <property type="entry name" value="Homeodomain-like"/>
    <property type="match status" value="1"/>
</dbReference>
<dbReference type="Gene3D" id="1.10.10.60">
    <property type="entry name" value="Homeodomain-like"/>
    <property type="match status" value="1"/>
</dbReference>
<dbReference type="Pfam" id="PF00158">
    <property type="entry name" value="Sigma54_activat"/>
    <property type="match status" value="1"/>
</dbReference>
<dbReference type="Gene3D" id="1.10.8.60">
    <property type="match status" value="1"/>
</dbReference>
<dbReference type="HOGENOM" id="CLU_000445_0_7_6"/>
<comment type="caution">
    <text evidence="8">The sequence shown here is derived from an EMBL/GenBank/DDBJ whole genome shotgun (WGS) entry which is preliminary data.</text>
</comment>
<dbReference type="GO" id="GO:0003677">
    <property type="term" value="F:DNA binding"/>
    <property type="evidence" value="ECO:0007669"/>
    <property type="project" value="UniProtKB-KW"/>
</dbReference>
<dbReference type="PATRIC" id="fig|1341683.3.peg.32"/>
<evidence type="ECO:0000256" key="5">
    <source>
        <dbReference type="ARBA" id="ARBA00023163"/>
    </source>
</evidence>
<sequence length="365" mass="40801">MPVVKHPHSRELLHSVRASAMVFEDPESQQLLDYIQAIAPSQATVLIMGETGTGKELIARQIHELSERCEQAFIAVNCGAFSESLAESELFGHEKGAFTGAHEARVGWFEAAHGGTIFLDEIGDLSLAIQVKLLRVLQENQVVRLGSRQTRQVNLRVIAATNVDLQQAVAAGKFREDLYYRLNVASVQLKPLRQRQGDILPLAQHFIQDYCQQLNYAPAQLSQAAQTALLAYAWPGNIRELENAIHRALLVCRQALIQPEDLQLSACPQALGLVSQLPTTSTLQQVLLHWFEQGLDNLDKQLEAEITQAAYAYCHQNQMHTAQLLGISRNIVRARLLKHGLLKPSERRREQQRKSLPSVAARMYS</sequence>
<proteinExistence type="predicted"/>
<evidence type="ECO:0000256" key="1">
    <source>
        <dbReference type="ARBA" id="ARBA00022741"/>
    </source>
</evidence>
<dbReference type="InterPro" id="IPR009057">
    <property type="entry name" value="Homeodomain-like_sf"/>
</dbReference>
<dbReference type="InterPro" id="IPR025943">
    <property type="entry name" value="Sigma_54_int_dom_ATP-bd_2"/>
</dbReference>
<keyword evidence="1" id="KW-0547">Nucleotide-binding</keyword>
<evidence type="ECO:0000259" key="7">
    <source>
        <dbReference type="PROSITE" id="PS50045"/>
    </source>
</evidence>
<dbReference type="AlphaFoldDB" id="V2UWE6"/>
<dbReference type="EMBL" id="AYEU01000001">
    <property type="protein sequence ID" value="ESK52931.1"/>
    <property type="molecule type" value="Genomic_DNA"/>
</dbReference>
<dbReference type="PROSITE" id="PS00676">
    <property type="entry name" value="SIGMA54_INTERACT_2"/>
    <property type="match status" value="1"/>
</dbReference>
<reference evidence="8 9" key="1">
    <citation type="submission" date="2013-10" db="EMBL/GenBank/DDBJ databases">
        <title>The Genome Sequence of Acinetobacter brisouii CIP 110357.</title>
        <authorList>
            <consortium name="The Broad Institute Genomics Platform"/>
            <consortium name="The Broad Institute Genome Sequencing Center for Infectious Disease"/>
            <person name="Cerqueira G."/>
            <person name="Feldgarden M."/>
            <person name="Courvalin P."/>
            <person name="Grillot-Courvalin C."/>
            <person name="Clermont D."/>
            <person name="Rocha E."/>
            <person name="Yoon E.-J."/>
            <person name="Nemec A."/>
            <person name="Young S.K."/>
            <person name="Zeng Q."/>
            <person name="Gargeya S."/>
            <person name="Fitzgerald M."/>
            <person name="Abouelleil A."/>
            <person name="Alvarado L."/>
            <person name="Berlin A.M."/>
            <person name="Chapman S.B."/>
            <person name="Gainer-Dewar J."/>
            <person name="Goldberg J."/>
            <person name="Gnerre S."/>
            <person name="Griggs A."/>
            <person name="Gujja S."/>
            <person name="Hansen M."/>
            <person name="Howarth C."/>
            <person name="Imamovic A."/>
            <person name="Ireland A."/>
            <person name="Larimer J."/>
            <person name="McCowan C."/>
            <person name="Murphy C."/>
            <person name="Pearson M."/>
            <person name="Poon T.W."/>
            <person name="Priest M."/>
            <person name="Roberts A."/>
            <person name="Saif S."/>
            <person name="Shea T."/>
            <person name="Sykes S."/>
            <person name="Wortman J."/>
            <person name="Nusbaum C."/>
            <person name="Birren B."/>
        </authorList>
    </citation>
    <scope>NUCLEOTIDE SEQUENCE [LARGE SCALE GENOMIC DNA]</scope>
    <source>
        <strain evidence="8 9">CIP 110357</strain>
    </source>
</reference>
<evidence type="ECO:0000256" key="4">
    <source>
        <dbReference type="ARBA" id="ARBA00023125"/>
    </source>
</evidence>
<dbReference type="Proteomes" id="UP000018418">
    <property type="component" value="Unassembled WGS sequence"/>
</dbReference>
<gene>
    <name evidence="8" type="ORF">P255_00034</name>
</gene>
<keyword evidence="5" id="KW-0804">Transcription</keyword>
<dbReference type="STRING" id="396323.VH98_06030"/>
<dbReference type="FunFam" id="3.40.50.300:FF:000006">
    <property type="entry name" value="DNA-binding transcriptional regulator NtrC"/>
    <property type="match status" value="1"/>
</dbReference>
<keyword evidence="9" id="KW-1185">Reference proteome</keyword>
<dbReference type="PANTHER" id="PTHR32071">
    <property type="entry name" value="TRANSCRIPTIONAL REGULATORY PROTEIN"/>
    <property type="match status" value="1"/>
</dbReference>
<organism evidence="8 9">
    <name type="scientific">Acinetobacter brisouii CIP 110357</name>
    <dbReference type="NCBI Taxonomy" id="1341683"/>
    <lineage>
        <taxon>Bacteria</taxon>
        <taxon>Pseudomonadati</taxon>
        <taxon>Pseudomonadota</taxon>
        <taxon>Gammaproteobacteria</taxon>
        <taxon>Moraxellales</taxon>
        <taxon>Moraxellaceae</taxon>
        <taxon>Acinetobacter</taxon>
    </lineage>
</organism>
<dbReference type="InterPro" id="IPR003593">
    <property type="entry name" value="AAA+_ATPase"/>
</dbReference>
<evidence type="ECO:0000256" key="2">
    <source>
        <dbReference type="ARBA" id="ARBA00022840"/>
    </source>
</evidence>
<dbReference type="PANTHER" id="PTHR32071:SF21">
    <property type="entry name" value="TRANSCRIPTIONAL REGULATORY PROTEIN FLGR"/>
    <property type="match status" value="1"/>
</dbReference>
<dbReference type="Gene3D" id="3.40.50.300">
    <property type="entry name" value="P-loop containing nucleotide triphosphate hydrolases"/>
    <property type="match status" value="1"/>
</dbReference>
<dbReference type="GO" id="GO:0006355">
    <property type="term" value="P:regulation of DNA-templated transcription"/>
    <property type="evidence" value="ECO:0007669"/>
    <property type="project" value="InterPro"/>
</dbReference>
<dbReference type="PROSITE" id="PS00688">
    <property type="entry name" value="SIGMA54_INTERACT_3"/>
    <property type="match status" value="1"/>
</dbReference>
<dbReference type="InterPro" id="IPR058031">
    <property type="entry name" value="AAA_lid_NorR"/>
</dbReference>
<dbReference type="InterPro" id="IPR027417">
    <property type="entry name" value="P-loop_NTPase"/>
</dbReference>
<dbReference type="RefSeq" id="WP_004898791.1">
    <property type="nucleotide sequence ID" value="NZ_BBTI01000003.1"/>
</dbReference>
<dbReference type="PROSITE" id="PS00675">
    <property type="entry name" value="SIGMA54_INTERACT_1"/>
    <property type="match status" value="1"/>
</dbReference>
<dbReference type="InterPro" id="IPR002078">
    <property type="entry name" value="Sigma_54_int"/>
</dbReference>
<dbReference type="InterPro" id="IPR025662">
    <property type="entry name" value="Sigma_54_int_dom_ATP-bd_1"/>
</dbReference>
<evidence type="ECO:0000313" key="9">
    <source>
        <dbReference type="Proteomes" id="UP000018418"/>
    </source>
</evidence>
<name>V2UWE6_9GAMM</name>
<feature type="domain" description="Sigma-54 factor interaction" evidence="7">
    <location>
        <begin position="21"/>
        <end position="250"/>
    </location>
</feature>
<keyword evidence="3" id="KW-0805">Transcription regulation</keyword>
<dbReference type="GO" id="GO:0005524">
    <property type="term" value="F:ATP binding"/>
    <property type="evidence" value="ECO:0007669"/>
    <property type="project" value="UniProtKB-KW"/>
</dbReference>
<dbReference type="OrthoDB" id="9804019at2"/>
<dbReference type="Pfam" id="PF25601">
    <property type="entry name" value="AAA_lid_14"/>
    <property type="match status" value="1"/>
</dbReference>
<protein>
    <recommendedName>
        <fullName evidence="7">Sigma-54 factor interaction domain-containing protein</fullName>
    </recommendedName>
</protein>
<evidence type="ECO:0000256" key="3">
    <source>
        <dbReference type="ARBA" id="ARBA00023015"/>
    </source>
</evidence>
<dbReference type="InterPro" id="IPR025944">
    <property type="entry name" value="Sigma_54_int_dom_CS"/>
</dbReference>
<keyword evidence="4" id="KW-0238">DNA-binding</keyword>
<keyword evidence="2" id="KW-0067">ATP-binding</keyword>
<accession>V2UWE6</accession>